<evidence type="ECO:0000313" key="4">
    <source>
        <dbReference type="Proteomes" id="UP000054097"/>
    </source>
</evidence>
<feature type="compositionally biased region" description="Basic and acidic residues" evidence="1">
    <location>
        <begin position="554"/>
        <end position="584"/>
    </location>
</feature>
<organism evidence="3 4">
    <name type="scientific">Serendipita vermifera MAFF 305830</name>
    <dbReference type="NCBI Taxonomy" id="933852"/>
    <lineage>
        <taxon>Eukaryota</taxon>
        <taxon>Fungi</taxon>
        <taxon>Dikarya</taxon>
        <taxon>Basidiomycota</taxon>
        <taxon>Agaricomycotina</taxon>
        <taxon>Agaricomycetes</taxon>
        <taxon>Sebacinales</taxon>
        <taxon>Serendipitaceae</taxon>
        <taxon>Serendipita</taxon>
    </lineage>
</organism>
<reference evidence="4" key="2">
    <citation type="submission" date="2015-01" db="EMBL/GenBank/DDBJ databases">
        <title>Evolutionary Origins and Diversification of the Mycorrhizal Mutualists.</title>
        <authorList>
            <consortium name="DOE Joint Genome Institute"/>
            <consortium name="Mycorrhizal Genomics Consortium"/>
            <person name="Kohler A."/>
            <person name="Kuo A."/>
            <person name="Nagy L.G."/>
            <person name="Floudas D."/>
            <person name="Copeland A."/>
            <person name="Barry K.W."/>
            <person name="Cichocki N."/>
            <person name="Veneault-Fourrey C."/>
            <person name="LaButti K."/>
            <person name="Lindquist E.A."/>
            <person name="Lipzen A."/>
            <person name="Lundell T."/>
            <person name="Morin E."/>
            <person name="Murat C."/>
            <person name="Riley R."/>
            <person name="Ohm R."/>
            <person name="Sun H."/>
            <person name="Tunlid A."/>
            <person name="Henrissat B."/>
            <person name="Grigoriev I.V."/>
            <person name="Hibbett D.S."/>
            <person name="Martin F."/>
        </authorList>
    </citation>
    <scope>NUCLEOTIDE SEQUENCE [LARGE SCALE GENOMIC DNA]</scope>
    <source>
        <strain evidence="4">MAFF 305830</strain>
    </source>
</reference>
<feature type="region of interest" description="Disordered" evidence="1">
    <location>
        <begin position="45"/>
        <end position="155"/>
    </location>
</feature>
<reference evidence="3" key="3">
    <citation type="submission" date="2015-02" db="EMBL/GenBank/DDBJ databases">
        <title>Evolutionary Origins and Diversification of the Mycorrhizal Mutualists.</title>
        <authorList>
            <consortium name="DOE Joint Genome Institute"/>
            <consortium name="Mycorrhizal Genomics Consortium"/>
            <person name="Kohler A."/>
            <person name="Kuo A."/>
            <person name="Nagy L.G."/>
            <person name="Floudas D."/>
            <person name="Copeland A."/>
            <person name="Barry K.W."/>
            <person name="Cichocki N."/>
            <person name="Veneault-Fourrey C."/>
            <person name="LaButti K."/>
            <person name="Lindquist E.A."/>
            <person name="Lipzen A."/>
            <person name="Lundell T."/>
            <person name="Morin E."/>
            <person name="Murat C."/>
            <person name="Riley R."/>
            <person name="Ohm R."/>
            <person name="Sun H."/>
            <person name="Tunlid A."/>
            <person name="Henrissat B."/>
            <person name="Grigoriev I.V."/>
            <person name="Hibbett D.S."/>
            <person name="Martin F."/>
        </authorList>
    </citation>
    <scope>NUCLEOTIDE SEQUENCE</scope>
    <source>
        <strain evidence="3 4">MAFF 305830</strain>
    </source>
</reference>
<gene>
    <name evidence="2" type="ORF">M408DRAFT_148312</name>
    <name evidence="3" type="ORF">M408DRAFT_266667</name>
</gene>
<evidence type="ECO:0000256" key="1">
    <source>
        <dbReference type="SAM" id="MobiDB-lite"/>
    </source>
</evidence>
<evidence type="ECO:0000313" key="3">
    <source>
        <dbReference type="EMBL" id="KIM23044.1"/>
    </source>
</evidence>
<feature type="compositionally biased region" description="Low complexity" evidence="1">
    <location>
        <begin position="48"/>
        <end position="61"/>
    </location>
</feature>
<feature type="region of interest" description="Disordered" evidence="1">
    <location>
        <begin position="185"/>
        <end position="204"/>
    </location>
</feature>
<dbReference type="EMBL" id="KN824343">
    <property type="protein sequence ID" value="KIM23044.1"/>
    <property type="molecule type" value="Genomic_DNA"/>
</dbReference>
<keyword evidence="4" id="KW-1185">Reference proteome</keyword>
<feature type="compositionally biased region" description="Basic and acidic residues" evidence="1">
    <location>
        <begin position="120"/>
        <end position="139"/>
    </location>
</feature>
<reference evidence="3 4" key="1">
    <citation type="submission" date="2014-04" db="EMBL/GenBank/DDBJ databases">
        <authorList>
            <consortium name="DOE Joint Genome Institute"/>
            <person name="Kuo A."/>
            <person name="Zuccaro A."/>
            <person name="Kohler A."/>
            <person name="Nagy L.G."/>
            <person name="Floudas D."/>
            <person name="Copeland A."/>
            <person name="Barry K.W."/>
            <person name="Cichocki N."/>
            <person name="Veneault-Fourrey C."/>
            <person name="LaButti K."/>
            <person name="Lindquist E.A."/>
            <person name="Lipzen A."/>
            <person name="Lundell T."/>
            <person name="Morin E."/>
            <person name="Murat C."/>
            <person name="Sun H."/>
            <person name="Tunlid A."/>
            <person name="Henrissat B."/>
            <person name="Grigoriev I.V."/>
            <person name="Hibbett D.S."/>
            <person name="Martin F."/>
            <person name="Nordberg H.P."/>
            <person name="Cantor M.N."/>
            <person name="Hua S.X."/>
        </authorList>
    </citation>
    <scope>NUCLEOTIDE SEQUENCE [LARGE SCALE GENOMIC DNA]</scope>
    <source>
        <strain evidence="3 4">MAFF 305830</strain>
    </source>
</reference>
<proteinExistence type="predicted"/>
<accession>A0A0C3ASN7</accession>
<dbReference type="OrthoDB" id="3326914at2759"/>
<sequence>MGSDRLQAINTAKYYECCDIRAPATLHYLLNHRKTPSHLSHQLLNHMSSQRSSSPHSPSISNAPRTRKRHNSSQTPVPKRRKPEGPIGITVDTPSSPSVSRSDDSVTKGRSVSPRTRPAKSTEPKAPRGSSKSHERQVEKASAAVSKRSRKTTAAVNEDRIELEVSAEQLFDAICQKQKNSIAKSNRTHGNLAPTQGESSTPKFDPLREWFATLGLPCYPDKVKPSSADKASDSKRKAYVASTMDQETLKTYCGWVFESIKPSANVQYERSAAKAYQPKYRCPTDYYYKRINDRPKRKGTAIIHGKLSNHLLHEVYRILEPRDPATEPSTYPRLYIPSEWEKEAAVPSPRNQEPSFIHDAFILYAKKLKDLPFEEHELFVVTDSEGTNSDAGGSELGQTTPTMKEEFVLAADSDTEGSESGQKTPTLKARFILAAESDINVSKHGQIPPIMEQKLTLAADSDTENSESEQTTPTGKAMLILAAESDINVSWKGQMTTIMEPNLTLSANPDTYGSESGQMTPTVKATLNFEAIPEESSEGTQNGIVAGATDTISETERPQNDEAKVKTGKESTEMTGNLEDKNEAPKASGTQEKMDVKKRSIQEMAAQKHDFKRHVVDLLRKLDNQDLFLEYKDRKSIQDDDKATACGDITYNEDTTDIDQYPPAVIFNLWHLNRPNKPVRSEQQVDMTIGRFLKGVMAGGTVDDLYGKLLRFPPYLRPIGVSPKPDGFNRAVDEFGWEKSLLPVVYVSEGKTIATADLPKVQAQVAVAFHATLIILILYYLDTRKQCAAELPRWLFLYGIHYTESGVVVLGHHPRYDFEYDEGKGRWELCSRVLSTDYGDVFVGPQIERLRLLAVLIRIRSHSLFVLEQLKQWKRGPEILKVLSYDQAGQPGIEG</sequence>
<feature type="region of interest" description="Disordered" evidence="1">
    <location>
        <begin position="549"/>
        <end position="596"/>
    </location>
</feature>
<dbReference type="HOGENOM" id="CLU_323172_0_0_1"/>
<evidence type="ECO:0000313" key="2">
    <source>
        <dbReference type="EMBL" id="KIM20165.1"/>
    </source>
</evidence>
<protein>
    <submittedName>
        <fullName evidence="3">Uncharacterized protein</fullName>
    </submittedName>
</protein>
<name>A0A0C3ASN7_SERVB</name>
<dbReference type="AlphaFoldDB" id="A0A0C3ASN7"/>
<dbReference type="EMBL" id="KN824466">
    <property type="protein sequence ID" value="KIM20165.1"/>
    <property type="molecule type" value="Genomic_DNA"/>
</dbReference>
<dbReference type="Proteomes" id="UP000054097">
    <property type="component" value="Unassembled WGS sequence"/>
</dbReference>
<feature type="compositionally biased region" description="Low complexity" evidence="1">
    <location>
        <begin position="90"/>
        <end position="100"/>
    </location>
</feature>
<feature type="compositionally biased region" description="Polar residues" evidence="1">
    <location>
        <begin position="185"/>
        <end position="202"/>
    </location>
</feature>